<sequence>MTYFANMRCVFGMCEGRHTRDESVTYLLRGTRARPVYRVDRVVFRQGRKSGTVSSALHFGGITLIRGHARACAVTRIAGGQVRDSVGCRWGRFGDRDPPKPWIRYSVGPVSTTRVGFHYWAVPALFTLLRIPERQEKGMRKEVATIEPAEVGQNQFPNPGKYSFRHQKRGGKNKHQADKLTLRGALSSAGALPFSTPGWKKGWPSNYVEYVQKCRSSQTRRSTPSGTRSAVKIANPRLAHYIQSMRAYRSSLIFDSKIAVKTRRANGSFGTRQCGEGTGQTGPQWLVRLDVWRSSARLGRARQSLARLKGLLGSPRLRLAEFIRRCSTVPPEAVHSMFMRRIPGPISSRIPESTGELLYNRDHSAADRRRSSTPVHPRAATMCFARFHQVGYEINSRQENDTSEINAQLEQTSGEFRKDAVTHTHTELNADSEKFKQRFPTVKHNTADLEERIAIQFESLGHQIGDRLDEEKITAEPKFNKFSGEVKLVSEKLNEVIRSVGELRINHPDHSPTYPTTNANPEEVSCSLNRSRRREAEKKHRHEKVEVDEDENNKEERKKDEERRKERRKGEKEGTRSKYRGILEALVNSRHKTSNHGILEAPTDLRYKILSDEILAILTDRRSFFFDMSKLQTPPETRTKLEDEDNEERRQELLEFARRRLILAAEQRSKYAIRLQKKDLAVGQLVLMATADYSIGSEERTVRTKIRNRTQCNAPIRDTLCKDISRGGKRNATPIASSLKWNSHPDVAQEHKIKIFMNEQRAAMCCFDQLIKKLCMDGRAGAEWSFSACPIEGRRNVKKRFLTAGSPISSRIPESTGELLYNRDHSAADRRRSSTPAHPRAATMCFASPHARVKRTEDRGGVARARTRDPPTTESANLPLSHRATIDSNQAKKMYTPTRLLIPSTMPTNTSPGAGQPSASRACGYTLKDARAVWEEVLGQQYSNRNSQLAHSKSRELRDAKLAVQQFERRSSCGRSSSIYTPYEVEENDHDRELTTTTLFQYNSPSGTTWAVYFHHKCNTIPLCTELRPTIMEYVTNSPHTFRYLQRSIAGASAKASHWIAWYAEIERTVRLSEAVLSCKPRRIFAATCPVPNDLAVDERLAPTYSSTSERSCNTGESTQRFSNITLVCHGMTPIKDKTPATQHNRRTIQQGMLPTNQAHDVKVKCQIVQQYRHGHIYKAYGSVLMITMKAFDRLPIKLLYSEATRVPKSLAVSTSIINLWFKAINGDDGDVGVSKEWPGSQQSRGNGDLATPVVDKIHTHALPGIRAQSLSHTKSVALQPTVPRQLQDVIMNYVKISLTSGWWCFHNINRTICIMEEICARPGNDKVARAVHRRIESTDEK</sequence>
<dbReference type="Proteomes" id="UP001159363">
    <property type="component" value="Chromosome 5"/>
</dbReference>
<dbReference type="EMBL" id="JARBHB010000006">
    <property type="protein sequence ID" value="KAJ8880652.1"/>
    <property type="molecule type" value="Genomic_DNA"/>
</dbReference>
<evidence type="ECO:0000256" key="1">
    <source>
        <dbReference type="SAM" id="MobiDB-lite"/>
    </source>
</evidence>
<gene>
    <name evidence="2" type="ORF">PR048_017122</name>
</gene>
<proteinExistence type="predicted"/>
<feature type="region of interest" description="Disordered" evidence="1">
    <location>
        <begin position="852"/>
        <end position="879"/>
    </location>
</feature>
<feature type="region of interest" description="Disordered" evidence="1">
    <location>
        <begin position="504"/>
        <end position="576"/>
    </location>
</feature>
<comment type="caution">
    <text evidence="2">The sequence shown here is derived from an EMBL/GenBank/DDBJ whole genome shotgun (WGS) entry which is preliminary data.</text>
</comment>
<protein>
    <submittedName>
        <fullName evidence="2">Uncharacterized protein</fullName>
    </submittedName>
</protein>
<evidence type="ECO:0000313" key="2">
    <source>
        <dbReference type="EMBL" id="KAJ8880652.1"/>
    </source>
</evidence>
<name>A0ABQ9H8M4_9NEOP</name>
<organism evidence="2 3">
    <name type="scientific">Dryococelus australis</name>
    <dbReference type="NCBI Taxonomy" id="614101"/>
    <lineage>
        <taxon>Eukaryota</taxon>
        <taxon>Metazoa</taxon>
        <taxon>Ecdysozoa</taxon>
        <taxon>Arthropoda</taxon>
        <taxon>Hexapoda</taxon>
        <taxon>Insecta</taxon>
        <taxon>Pterygota</taxon>
        <taxon>Neoptera</taxon>
        <taxon>Polyneoptera</taxon>
        <taxon>Phasmatodea</taxon>
        <taxon>Verophasmatodea</taxon>
        <taxon>Anareolatae</taxon>
        <taxon>Phasmatidae</taxon>
        <taxon>Eurycanthinae</taxon>
        <taxon>Dryococelus</taxon>
    </lineage>
</organism>
<feature type="compositionally biased region" description="Basic and acidic residues" evidence="1">
    <location>
        <begin position="554"/>
        <end position="576"/>
    </location>
</feature>
<evidence type="ECO:0000313" key="3">
    <source>
        <dbReference type="Proteomes" id="UP001159363"/>
    </source>
</evidence>
<feature type="compositionally biased region" description="Basic and acidic residues" evidence="1">
    <location>
        <begin position="854"/>
        <end position="871"/>
    </location>
</feature>
<accession>A0ABQ9H8M4</accession>
<reference evidence="2 3" key="1">
    <citation type="submission" date="2023-02" db="EMBL/GenBank/DDBJ databases">
        <title>LHISI_Scaffold_Assembly.</title>
        <authorList>
            <person name="Stuart O.P."/>
            <person name="Cleave R."/>
            <person name="Magrath M.J.L."/>
            <person name="Mikheyev A.S."/>
        </authorList>
    </citation>
    <scope>NUCLEOTIDE SEQUENCE [LARGE SCALE GENOMIC DNA]</scope>
    <source>
        <strain evidence="2">Daus_M_001</strain>
        <tissue evidence="2">Leg muscle</tissue>
    </source>
</reference>
<keyword evidence="3" id="KW-1185">Reference proteome</keyword>